<feature type="transmembrane region" description="Helical" evidence="2">
    <location>
        <begin position="20"/>
        <end position="46"/>
    </location>
</feature>
<accession>A0ABD2A8H0</accession>
<keyword evidence="4" id="KW-1185">Reference proteome</keyword>
<dbReference type="EMBL" id="JAUDFV010000154">
    <property type="protein sequence ID" value="KAL2716617.1"/>
    <property type="molecule type" value="Genomic_DNA"/>
</dbReference>
<name>A0ABD2A8H0_VESSQ</name>
<gene>
    <name evidence="3" type="ORF">V1478_014293</name>
</gene>
<keyword evidence="2" id="KW-0812">Transmembrane</keyword>
<reference evidence="3 4" key="1">
    <citation type="journal article" date="2024" name="Ann. Entomol. Soc. Am.">
        <title>Genomic analyses of the southern and eastern yellowjacket wasps (Hymenoptera: Vespidae) reveal evolutionary signatures of social life.</title>
        <authorList>
            <person name="Catto M.A."/>
            <person name="Caine P.B."/>
            <person name="Orr S.E."/>
            <person name="Hunt B.G."/>
            <person name="Goodisman M.A.D."/>
        </authorList>
    </citation>
    <scope>NUCLEOTIDE SEQUENCE [LARGE SCALE GENOMIC DNA]</scope>
    <source>
        <strain evidence="3">233</strain>
        <tissue evidence="3">Head and thorax</tissue>
    </source>
</reference>
<protein>
    <submittedName>
        <fullName evidence="3">Uncharacterized protein</fullName>
    </submittedName>
</protein>
<keyword evidence="2" id="KW-0472">Membrane</keyword>
<evidence type="ECO:0000313" key="4">
    <source>
        <dbReference type="Proteomes" id="UP001607302"/>
    </source>
</evidence>
<evidence type="ECO:0000313" key="3">
    <source>
        <dbReference type="EMBL" id="KAL2716617.1"/>
    </source>
</evidence>
<organism evidence="3 4">
    <name type="scientific">Vespula squamosa</name>
    <name type="common">Southern yellow jacket</name>
    <name type="synonym">Wasp</name>
    <dbReference type="NCBI Taxonomy" id="30214"/>
    <lineage>
        <taxon>Eukaryota</taxon>
        <taxon>Metazoa</taxon>
        <taxon>Ecdysozoa</taxon>
        <taxon>Arthropoda</taxon>
        <taxon>Hexapoda</taxon>
        <taxon>Insecta</taxon>
        <taxon>Pterygota</taxon>
        <taxon>Neoptera</taxon>
        <taxon>Endopterygota</taxon>
        <taxon>Hymenoptera</taxon>
        <taxon>Apocrita</taxon>
        <taxon>Aculeata</taxon>
        <taxon>Vespoidea</taxon>
        <taxon>Vespidae</taxon>
        <taxon>Vespinae</taxon>
        <taxon>Vespula</taxon>
    </lineage>
</organism>
<sequence length="294" mass="33346">MAVETRETCARWLEATGDGTMMVVLVIAIVVVVVIVMVVVVVVVWIRNWRTSELTFTRQVGNTKLTRRLECRVNFSLCFQYSGMSRGLDAPRHGYLLPRKHEALVDSRRLRVRDANPPILLPFPPHPLHLPPPSPSPPVATPPPSPLTLSESLILTIVRATPTPTNPEERLRRLLTIRVSLYRPEDILMRNVDGLGHSRAYSKEDSWRRSKDLTGLHGRVIYNFHRPRPTLVRGFVPKYRTFPGSSLGTDENRLHTNERPVDRTSLMIALARGAQQERMRVELPTKLVVALTTL</sequence>
<evidence type="ECO:0000256" key="2">
    <source>
        <dbReference type="SAM" id="Phobius"/>
    </source>
</evidence>
<proteinExistence type="predicted"/>
<evidence type="ECO:0000256" key="1">
    <source>
        <dbReference type="SAM" id="MobiDB-lite"/>
    </source>
</evidence>
<dbReference type="AlphaFoldDB" id="A0ABD2A8H0"/>
<keyword evidence="2" id="KW-1133">Transmembrane helix</keyword>
<feature type="region of interest" description="Disordered" evidence="1">
    <location>
        <begin position="126"/>
        <end position="145"/>
    </location>
</feature>
<dbReference type="Proteomes" id="UP001607302">
    <property type="component" value="Unassembled WGS sequence"/>
</dbReference>
<comment type="caution">
    <text evidence="3">The sequence shown here is derived from an EMBL/GenBank/DDBJ whole genome shotgun (WGS) entry which is preliminary data.</text>
</comment>